<dbReference type="PANTHER" id="PTHR34582:SF6">
    <property type="entry name" value="UPF0702 TRANSMEMBRANE PROTEIN YCAP"/>
    <property type="match status" value="1"/>
</dbReference>
<dbReference type="InterPro" id="IPR023090">
    <property type="entry name" value="UPF0702_alpha/beta_dom_sf"/>
</dbReference>
<protein>
    <submittedName>
        <fullName evidence="8">DUF421 domain-containing protein</fullName>
    </submittedName>
</protein>
<accession>A0ABW6GN94</accession>
<keyword evidence="5" id="KW-1133">Transmembrane helix</keyword>
<evidence type="ECO:0000256" key="3">
    <source>
        <dbReference type="ARBA" id="ARBA00022475"/>
    </source>
</evidence>
<keyword evidence="3" id="KW-1003">Cell membrane</keyword>
<organism evidence="8 9">
    <name type="scientific">Kitasatospora phosalacinea</name>
    <dbReference type="NCBI Taxonomy" id="2065"/>
    <lineage>
        <taxon>Bacteria</taxon>
        <taxon>Bacillati</taxon>
        <taxon>Actinomycetota</taxon>
        <taxon>Actinomycetes</taxon>
        <taxon>Kitasatosporales</taxon>
        <taxon>Streptomycetaceae</taxon>
        <taxon>Kitasatospora</taxon>
    </lineage>
</organism>
<keyword evidence="9" id="KW-1185">Reference proteome</keyword>
<dbReference type="PANTHER" id="PTHR34582">
    <property type="entry name" value="UPF0702 TRANSMEMBRANE PROTEIN YCAP"/>
    <property type="match status" value="1"/>
</dbReference>
<comment type="caution">
    <text evidence="8">The sequence shown here is derived from an EMBL/GenBank/DDBJ whole genome shotgun (WGS) entry which is preliminary data.</text>
</comment>
<evidence type="ECO:0000313" key="9">
    <source>
        <dbReference type="Proteomes" id="UP001599542"/>
    </source>
</evidence>
<evidence type="ECO:0000256" key="4">
    <source>
        <dbReference type="ARBA" id="ARBA00022692"/>
    </source>
</evidence>
<feature type="domain" description="YetF C-terminal" evidence="7">
    <location>
        <begin position="90"/>
        <end position="159"/>
    </location>
</feature>
<comment type="similarity">
    <text evidence="2">Belongs to the UPF0702 family.</text>
</comment>
<reference evidence="8 9" key="1">
    <citation type="submission" date="2024-09" db="EMBL/GenBank/DDBJ databases">
        <title>The Natural Products Discovery Center: Release of the First 8490 Sequenced Strains for Exploring Actinobacteria Biosynthetic Diversity.</title>
        <authorList>
            <person name="Kalkreuter E."/>
            <person name="Kautsar S.A."/>
            <person name="Yang D."/>
            <person name="Bader C.D."/>
            <person name="Teijaro C.N."/>
            <person name="Fluegel L."/>
            <person name="Davis C.M."/>
            <person name="Simpson J.R."/>
            <person name="Lauterbach L."/>
            <person name="Steele A.D."/>
            <person name="Gui C."/>
            <person name="Meng S."/>
            <person name="Li G."/>
            <person name="Viehrig K."/>
            <person name="Ye F."/>
            <person name="Su P."/>
            <person name="Kiefer A.F."/>
            <person name="Nichols A."/>
            <person name="Cepeda A.J."/>
            <person name="Yan W."/>
            <person name="Fan B."/>
            <person name="Jiang Y."/>
            <person name="Adhikari A."/>
            <person name="Zheng C.-J."/>
            <person name="Schuster L."/>
            <person name="Cowan T.M."/>
            <person name="Smanski M.J."/>
            <person name="Chevrette M.G."/>
            <person name="De Carvalho L.P.S."/>
            <person name="Shen B."/>
        </authorList>
    </citation>
    <scope>NUCLEOTIDE SEQUENCE [LARGE SCALE GENOMIC DNA]</scope>
    <source>
        <strain evidence="8 9">NPDC058753</strain>
    </source>
</reference>
<keyword evidence="6" id="KW-0472">Membrane</keyword>
<evidence type="ECO:0000256" key="6">
    <source>
        <dbReference type="ARBA" id="ARBA00023136"/>
    </source>
</evidence>
<proteinExistence type="inferred from homology"/>
<evidence type="ECO:0000259" key="7">
    <source>
        <dbReference type="Pfam" id="PF04239"/>
    </source>
</evidence>
<dbReference type="InterPro" id="IPR007353">
    <property type="entry name" value="DUF421"/>
</dbReference>
<evidence type="ECO:0000256" key="2">
    <source>
        <dbReference type="ARBA" id="ARBA00006448"/>
    </source>
</evidence>
<dbReference type="Gene3D" id="3.30.240.20">
    <property type="entry name" value="bsu07140 like domains"/>
    <property type="match status" value="1"/>
</dbReference>
<keyword evidence="4" id="KW-0812">Transmembrane</keyword>
<sequence length="189" mass="20502">MWQAMFVAGIPYVEKTIRTVLVYLALLVLLRLIGKRGLAQLNTFDLVVMLLLSNVVQNAVIGDDNSVTGGLFGAAVLLLTDWVLVRQAARWDWFNRLLDGTPTVLARDGAYDRRTIARQGIRVADLDVAVRHQGGDAIEETSLIVLEPGGTLLVELKDGDQVADKDDVAALRAALAAIEARLPAGPRGY</sequence>
<dbReference type="Proteomes" id="UP001599542">
    <property type="component" value="Unassembled WGS sequence"/>
</dbReference>
<gene>
    <name evidence="8" type="ORF">ACFW6T_19750</name>
</gene>
<evidence type="ECO:0000313" key="8">
    <source>
        <dbReference type="EMBL" id="MFE1354221.1"/>
    </source>
</evidence>
<name>A0ABW6GN94_9ACTN</name>
<dbReference type="Pfam" id="PF04239">
    <property type="entry name" value="DUF421"/>
    <property type="match status" value="1"/>
</dbReference>
<evidence type="ECO:0000256" key="1">
    <source>
        <dbReference type="ARBA" id="ARBA00004651"/>
    </source>
</evidence>
<dbReference type="EMBL" id="JBHYPX010000039">
    <property type="protein sequence ID" value="MFE1354221.1"/>
    <property type="molecule type" value="Genomic_DNA"/>
</dbReference>
<evidence type="ECO:0000256" key="5">
    <source>
        <dbReference type="ARBA" id="ARBA00022989"/>
    </source>
</evidence>
<dbReference type="RefSeq" id="WP_380324436.1">
    <property type="nucleotide sequence ID" value="NZ_JBHYPW010000025.1"/>
</dbReference>
<comment type="subcellular location">
    <subcellularLocation>
        <location evidence="1">Cell membrane</location>
        <topology evidence="1">Multi-pass membrane protein</topology>
    </subcellularLocation>
</comment>